<dbReference type="RefSeq" id="WP_378571107.1">
    <property type="nucleotide sequence ID" value="NZ_JBHSFQ010000002.1"/>
</dbReference>
<proteinExistence type="predicted"/>
<gene>
    <name evidence="2" type="ORF">ACFO4E_02460</name>
</gene>
<dbReference type="EMBL" id="JBHSFQ010000002">
    <property type="protein sequence ID" value="MFC4560713.1"/>
    <property type="molecule type" value="Genomic_DNA"/>
</dbReference>
<dbReference type="InterPro" id="IPR036465">
    <property type="entry name" value="vWFA_dom_sf"/>
</dbReference>
<reference evidence="3" key="1">
    <citation type="journal article" date="2019" name="Int. J. Syst. Evol. Microbiol.">
        <title>The Global Catalogue of Microorganisms (GCM) 10K type strain sequencing project: providing services to taxonomists for standard genome sequencing and annotation.</title>
        <authorList>
            <consortium name="The Broad Institute Genomics Platform"/>
            <consortium name="The Broad Institute Genome Sequencing Center for Infectious Disease"/>
            <person name="Wu L."/>
            <person name="Ma J."/>
        </authorList>
    </citation>
    <scope>NUCLEOTIDE SEQUENCE [LARGE SCALE GENOMIC DNA]</scope>
    <source>
        <strain evidence="3">XZYJ18</strain>
    </source>
</reference>
<protein>
    <submittedName>
        <fullName evidence="2">Substrate-binding domain-containing protein</fullName>
    </submittedName>
</protein>
<evidence type="ECO:0000259" key="1">
    <source>
        <dbReference type="PROSITE" id="PS50234"/>
    </source>
</evidence>
<comment type="caution">
    <text evidence="2">The sequence shown here is derived from an EMBL/GenBank/DDBJ whole genome shotgun (WGS) entry which is preliminary data.</text>
</comment>
<accession>A0ABV9DSX6</accession>
<organism evidence="2 3">
    <name type="scientific">Nocardiopsis mangrovi</name>
    <dbReference type="NCBI Taxonomy" id="1179818"/>
    <lineage>
        <taxon>Bacteria</taxon>
        <taxon>Bacillati</taxon>
        <taxon>Actinomycetota</taxon>
        <taxon>Actinomycetes</taxon>
        <taxon>Streptosporangiales</taxon>
        <taxon>Nocardiopsidaceae</taxon>
        <taxon>Nocardiopsis</taxon>
    </lineage>
</organism>
<dbReference type="SUPFAM" id="SSF53850">
    <property type="entry name" value="Periplasmic binding protein-like II"/>
    <property type="match status" value="1"/>
</dbReference>
<sequence>MRSLVTLAFSLCSSGPGAFARSSGGRHRQPSRARTVLTSPLGVAALAVALITAASVGVPLGIRYAGCAETAYLRVSATLGMAPVLRRAADEFNAAGHSYAGTCVYAQVGEVAPHRIMTELSSGPVGGGSASIVPDVWVPESSAWVELARVSQTGARTIETSPRSLASSPVVLAAPRGAEGIPDSGEAGWDLVLPGERDPDRPLVMVDPNRGVDGMAAMYAVRRILGAGDDADTAMTDFVRDVQPDTAFGELDLAGVYPAPAGPAPLAVVPEQAVARYNGDGPEEPLTALYPEEGTVVLDYPFVSTGDDPGKRAAADDLYAVLQGESYREQLRDLGFREPDWTAGAELRGREGITAALPETHGGLTGDALVTAVEDWNRLSMPSRALVLADVSEGMSADLDAGPSRMEVAKDAAQLGLSLFPDETDLGLWLLSSEFGASGREEAEGLARLGAADRGDGTTRREELHRMTESIGVEGGDPRLYDNILAAYEEVQDAYDQDKINSVIVLTAGRDGGSSDVSHAELVAELQDRFDPERPVTLFIIAFGAQPERAELSAVAAATSGTLSVTDDPGEIGDIFLGSVSRRLCVPDCGE</sequence>
<dbReference type="PROSITE" id="PS50234">
    <property type="entry name" value="VWFA"/>
    <property type="match status" value="1"/>
</dbReference>
<name>A0ABV9DSX6_9ACTN</name>
<dbReference type="InterPro" id="IPR002035">
    <property type="entry name" value="VWF_A"/>
</dbReference>
<dbReference type="Proteomes" id="UP001595923">
    <property type="component" value="Unassembled WGS sequence"/>
</dbReference>
<dbReference type="SUPFAM" id="SSF53300">
    <property type="entry name" value="vWA-like"/>
    <property type="match status" value="1"/>
</dbReference>
<keyword evidence="3" id="KW-1185">Reference proteome</keyword>
<dbReference type="Pfam" id="PF13531">
    <property type="entry name" value="SBP_bac_11"/>
    <property type="match status" value="1"/>
</dbReference>
<feature type="domain" description="VWFA" evidence="1">
    <location>
        <begin position="384"/>
        <end position="580"/>
    </location>
</feature>
<dbReference type="Gene3D" id="3.40.50.410">
    <property type="entry name" value="von Willebrand factor, type A domain"/>
    <property type="match status" value="1"/>
</dbReference>
<evidence type="ECO:0000313" key="3">
    <source>
        <dbReference type="Proteomes" id="UP001595923"/>
    </source>
</evidence>
<evidence type="ECO:0000313" key="2">
    <source>
        <dbReference type="EMBL" id="MFC4560713.1"/>
    </source>
</evidence>